<dbReference type="Gene3D" id="3.30.565.10">
    <property type="entry name" value="Histidine kinase-like ATPase, C-terminal domain"/>
    <property type="match status" value="1"/>
</dbReference>
<comment type="catalytic activity">
    <reaction evidence="1">
        <text>ATP + protein L-histidine = ADP + protein N-phospho-L-histidine.</text>
        <dbReference type="EC" id="2.7.13.3"/>
    </reaction>
</comment>
<evidence type="ECO:0000313" key="8">
    <source>
        <dbReference type="Proteomes" id="UP000199517"/>
    </source>
</evidence>
<keyword evidence="5 7" id="KW-0418">Kinase</keyword>
<evidence type="ECO:0000256" key="5">
    <source>
        <dbReference type="ARBA" id="ARBA00022777"/>
    </source>
</evidence>
<dbReference type="EMBL" id="FOMQ01000002">
    <property type="protein sequence ID" value="SFD44082.1"/>
    <property type="molecule type" value="Genomic_DNA"/>
</dbReference>
<dbReference type="Gene3D" id="1.10.287.130">
    <property type="match status" value="1"/>
</dbReference>
<accession>A0A1I1SCN7</accession>
<dbReference type="SMART" id="SM00388">
    <property type="entry name" value="HisKA"/>
    <property type="match status" value="1"/>
</dbReference>
<dbReference type="InterPro" id="IPR050351">
    <property type="entry name" value="BphY/WalK/GraS-like"/>
</dbReference>
<dbReference type="STRING" id="32040.SAMN04489710_102105"/>
<keyword evidence="4" id="KW-0808">Transferase</keyword>
<dbReference type="GO" id="GO:0030295">
    <property type="term" value="F:protein kinase activator activity"/>
    <property type="evidence" value="ECO:0007669"/>
    <property type="project" value="TreeGrafter"/>
</dbReference>
<dbReference type="InterPro" id="IPR003661">
    <property type="entry name" value="HisK_dim/P_dom"/>
</dbReference>
<dbReference type="Pfam" id="PF02518">
    <property type="entry name" value="HATPase_c"/>
    <property type="match status" value="1"/>
</dbReference>
<keyword evidence="8" id="KW-1185">Reference proteome</keyword>
<evidence type="ECO:0000256" key="1">
    <source>
        <dbReference type="ARBA" id="ARBA00000085"/>
    </source>
</evidence>
<reference evidence="8" key="1">
    <citation type="submission" date="2016-10" db="EMBL/GenBank/DDBJ databases">
        <authorList>
            <person name="Varghese N."/>
            <person name="Submissions S."/>
        </authorList>
    </citation>
    <scope>NUCLEOTIDE SEQUENCE [LARGE SCALE GENOMIC DNA]</scope>
    <source>
        <strain evidence="8">DSM 7481</strain>
    </source>
</reference>
<keyword evidence="3" id="KW-0597">Phosphoprotein</keyword>
<dbReference type="PANTHER" id="PTHR42878">
    <property type="entry name" value="TWO-COMPONENT HISTIDINE KINASE"/>
    <property type="match status" value="1"/>
</dbReference>
<evidence type="ECO:0000313" key="7">
    <source>
        <dbReference type="EMBL" id="SFD44082.1"/>
    </source>
</evidence>
<dbReference type="PRINTS" id="PR00344">
    <property type="entry name" value="BCTRLSENSOR"/>
</dbReference>
<protein>
    <recommendedName>
        <fullName evidence="2">histidine kinase</fullName>
        <ecNumber evidence="2">2.7.13.3</ecNumber>
    </recommendedName>
</protein>
<dbReference type="EC" id="2.7.13.3" evidence="2"/>
<gene>
    <name evidence="7" type="ORF">SAMN04489710_102105</name>
</gene>
<dbReference type="CDD" id="cd00082">
    <property type="entry name" value="HisKA"/>
    <property type="match status" value="1"/>
</dbReference>
<dbReference type="InterPro" id="IPR004358">
    <property type="entry name" value="Sig_transdc_His_kin-like_C"/>
</dbReference>
<evidence type="ECO:0000259" key="6">
    <source>
        <dbReference type="PROSITE" id="PS50109"/>
    </source>
</evidence>
<dbReference type="GO" id="GO:0000156">
    <property type="term" value="F:phosphorelay response regulator activity"/>
    <property type="evidence" value="ECO:0007669"/>
    <property type="project" value="TreeGrafter"/>
</dbReference>
<dbReference type="SMART" id="SM00387">
    <property type="entry name" value="HATPase_c"/>
    <property type="match status" value="1"/>
</dbReference>
<dbReference type="InterPro" id="IPR005467">
    <property type="entry name" value="His_kinase_dom"/>
</dbReference>
<feature type="domain" description="Histidine kinase" evidence="6">
    <location>
        <begin position="32"/>
        <end position="279"/>
    </location>
</feature>
<evidence type="ECO:0000256" key="2">
    <source>
        <dbReference type="ARBA" id="ARBA00012438"/>
    </source>
</evidence>
<evidence type="ECO:0000256" key="3">
    <source>
        <dbReference type="ARBA" id="ARBA00022553"/>
    </source>
</evidence>
<dbReference type="Proteomes" id="UP000199517">
    <property type="component" value="Unassembled WGS sequence"/>
</dbReference>
<proteinExistence type="predicted"/>
<organism evidence="7 8">
    <name type="scientific">Paracidovorax konjaci</name>
    <dbReference type="NCBI Taxonomy" id="32040"/>
    <lineage>
        <taxon>Bacteria</taxon>
        <taxon>Pseudomonadati</taxon>
        <taxon>Pseudomonadota</taxon>
        <taxon>Betaproteobacteria</taxon>
        <taxon>Burkholderiales</taxon>
        <taxon>Comamonadaceae</taxon>
        <taxon>Paracidovorax</taxon>
    </lineage>
</organism>
<dbReference type="GO" id="GO:0000155">
    <property type="term" value="F:phosphorelay sensor kinase activity"/>
    <property type="evidence" value="ECO:0007669"/>
    <property type="project" value="InterPro"/>
</dbReference>
<dbReference type="SUPFAM" id="SSF55874">
    <property type="entry name" value="ATPase domain of HSP90 chaperone/DNA topoisomerase II/histidine kinase"/>
    <property type="match status" value="1"/>
</dbReference>
<evidence type="ECO:0000256" key="4">
    <source>
        <dbReference type="ARBA" id="ARBA00022679"/>
    </source>
</evidence>
<dbReference type="PROSITE" id="PS50109">
    <property type="entry name" value="HIS_KIN"/>
    <property type="match status" value="1"/>
</dbReference>
<name>A0A1I1SCN7_9BURK</name>
<dbReference type="InterPro" id="IPR003594">
    <property type="entry name" value="HATPase_dom"/>
</dbReference>
<dbReference type="OrthoDB" id="9808408at2"/>
<dbReference type="PANTHER" id="PTHR42878:SF15">
    <property type="entry name" value="BACTERIOPHYTOCHROME"/>
    <property type="match status" value="1"/>
</dbReference>
<dbReference type="Pfam" id="PF00512">
    <property type="entry name" value="HisKA"/>
    <property type="match status" value="1"/>
</dbReference>
<dbReference type="SUPFAM" id="SSF47384">
    <property type="entry name" value="Homodimeric domain of signal transducing histidine kinase"/>
    <property type="match status" value="1"/>
</dbReference>
<dbReference type="GO" id="GO:0007234">
    <property type="term" value="P:osmosensory signaling via phosphorelay pathway"/>
    <property type="evidence" value="ECO:0007669"/>
    <property type="project" value="TreeGrafter"/>
</dbReference>
<dbReference type="RefSeq" id="WP_092949762.1">
    <property type="nucleotide sequence ID" value="NZ_FOMQ01000002.1"/>
</dbReference>
<dbReference type="InterPro" id="IPR036097">
    <property type="entry name" value="HisK_dim/P_sf"/>
</dbReference>
<dbReference type="InterPro" id="IPR036890">
    <property type="entry name" value="HATPase_C_sf"/>
</dbReference>
<dbReference type="AlphaFoldDB" id="A0A1I1SCN7"/>
<sequence>MSTGDPDPGLDAAQLRAELQAVRQEQEAFLRAVSHDLRAPLRHILAYGRLVRELVAESNADTEALEFLDTMAQSGQQLGEMIDGLILLGRAGLVPLQAQPVPVEAALRSAAAAAMAAASAGGVPEQGTFAWPSTVQWQWPDGESEEGAKGAGTALAVQADPALLGDVLLAVLDNALKFSRPVAHPRIVLAARPLPDGQAEIRVRDNGVGFAPARADQLFGVFQRLHPVSQFKGLGLGLARARRYVERMGGRIGIDAVPAPPGGSAEGQGCEVRIVLPSA</sequence>